<dbReference type="RefSeq" id="XP_054832357.1">
    <property type="nucleotide sequence ID" value="XM_054976382.1"/>
</dbReference>
<organism evidence="1 2">
    <name type="scientific">Eublepharis macularius</name>
    <name type="common">Leopard gecko</name>
    <name type="synonym">Cyrtodactylus macularius</name>
    <dbReference type="NCBI Taxonomy" id="481883"/>
    <lineage>
        <taxon>Eukaryota</taxon>
        <taxon>Metazoa</taxon>
        <taxon>Chordata</taxon>
        <taxon>Craniata</taxon>
        <taxon>Vertebrata</taxon>
        <taxon>Euteleostomi</taxon>
        <taxon>Lepidosauria</taxon>
        <taxon>Squamata</taxon>
        <taxon>Bifurcata</taxon>
        <taxon>Gekkota</taxon>
        <taxon>Eublepharidae</taxon>
        <taxon>Eublepharinae</taxon>
        <taxon>Eublepharis</taxon>
    </lineage>
</organism>
<dbReference type="PANTHER" id="PTHR33667:SF7">
    <property type="entry name" value="RIKEN CDNA 1810020O05 GENE"/>
    <property type="match status" value="1"/>
</dbReference>
<dbReference type="Proteomes" id="UP001190640">
    <property type="component" value="Chromosome 4"/>
</dbReference>
<gene>
    <name evidence="2" type="primary">LOC129327630</name>
</gene>
<dbReference type="KEGG" id="emc:129327630"/>
<proteinExistence type="predicted"/>
<feature type="non-terminal residue" evidence="2">
    <location>
        <position position="1"/>
    </location>
</feature>
<accession>A0AA97J6F4</accession>
<reference evidence="2" key="1">
    <citation type="submission" date="2025-08" db="UniProtKB">
        <authorList>
            <consortium name="RefSeq"/>
        </authorList>
    </citation>
    <scope>IDENTIFICATION</scope>
    <source>
        <tissue evidence="2">Blood</tissue>
    </source>
</reference>
<keyword evidence="1" id="KW-1185">Reference proteome</keyword>
<evidence type="ECO:0000313" key="1">
    <source>
        <dbReference type="Proteomes" id="UP001190640"/>
    </source>
</evidence>
<protein>
    <submittedName>
        <fullName evidence="2">Uncharacterized protein FLJ43738-like</fullName>
    </submittedName>
</protein>
<dbReference type="PANTHER" id="PTHR33667">
    <property type="entry name" value="SI:DKEY-57N24.6"/>
    <property type="match status" value="1"/>
</dbReference>
<sequence>FCFKENTYNVLNQNPVTQNVELNKYPLYKKNQQSVHLQVSFQPQANTKKKKVILLKYQHLLLELPLHHVTQSLKSLIHQGECCVTSQLKEQSSRVSNAYLSFSFEGPLMTQKQKQDLNPLIIKVLSVKCLPDTPVSVEDLERWCDPVYCKYKFHNLPPHQTQGRNHGTDVFFNDINVILAGTMIPQELREYLRGPPLEVEVHDRDKKIETIMKKPSLFGDEPGDSKLSHLNTITSKYMVQNPMAGKEEIWHPSGVAKISLTELLLGEKHLNICVPIQCCSVQDTSICMAENVSWKSMAADSSLPSQLPMGHYVDSEAHLTVRIEISVPLSPEDEIPDTETVYCPYSCIIYIFDYKNRSLLSFLLQEITEINAKAFQLDSYPLHIIQKSLNTLKLTSKLSLEEISQMDIITGFHIMDGSVHLLVVEGLKDKALKKMWNKRIDRMQESKTGRLEILYNSQITFHQRLYVDLEAILFHIRLCKPLSSITKQPLLYIRDLVPLACFQALSRLDYICHSKKLRDVVHYDLLPSAEMIISLGQEFGIPLAKDDLLIQQQPEILETYKFPTYFQKKQKKHSFLDNQNKLYILRKMEMESQAPQDYIQANIENVNLLSKMMQNEALGIIRAFPSDGKSIFNYSTQYLNSAEIAKRLLRQEMAQEPGKRFAYSHKYVSGIFDPVDEDSVRKESIALLKRKWLTSEGFVFPGFKSSVESNMHSHMPDEARVEELTEKWEENILHRSILKPVLDRDRWTWDKRKVDFDLYTKPQYSFVAPDTDPYEHKRDERCNTALKVHRCSPATELISSGPKASCQLDRFQGLLKDKPMKLALKSHDRGIQDIPVVGCIERTESGICRGLIPGNDDFHNLKGNGNVIPCHDRKYNMFKTLKGADFRLICRNHSFNYKRKPSQRWLLEN</sequence>
<name>A0AA97J6F4_EUBMA</name>
<evidence type="ECO:0000313" key="2">
    <source>
        <dbReference type="RefSeq" id="XP_054832357.1"/>
    </source>
</evidence>
<dbReference type="AlphaFoldDB" id="A0AA97J6F4"/>
<dbReference type="GeneID" id="129327630"/>